<dbReference type="GO" id="GO:0031956">
    <property type="term" value="F:medium-chain fatty acid-CoA ligase activity"/>
    <property type="evidence" value="ECO:0007669"/>
    <property type="project" value="TreeGrafter"/>
</dbReference>
<comment type="similarity">
    <text evidence="1">Belongs to the ATP-dependent AMP-binding enzyme family.</text>
</comment>
<dbReference type="InterPro" id="IPR025110">
    <property type="entry name" value="AMP-bd_C"/>
</dbReference>
<dbReference type="Gene3D" id="3.30.300.30">
    <property type="match status" value="1"/>
</dbReference>
<dbReference type="InterPro" id="IPR020845">
    <property type="entry name" value="AMP-binding_CS"/>
</dbReference>
<sequence length="550" mass="60246">MHAEPILPPARVRAMTESGLWPGRILLDDFHRRVAQTPDQVAVIDHNSMTGQRTVMSYAKLARRVNRIEAGLAGLGVGRGDVVSMQLPNWWQFLALHLAALRLGAVTNPVMPIFRERELSFMLHLAESKVLVIPREFRGFQYEPMVEAIRLSLPALQEVLVIGGDGPNAFEQLISGVNPDGATLDRLAPNHPGPDDVIQLLYTSGTTGEPKGVMHTSNTLYASILPYAERFGLDNGDTVLMASPLAHQTGFMYGLMMPIVLGARVVYQDVWNAGRAVDLIAAEGVTFTMAATPFLSDMADEAAKRPDDVRTLRTFLSAGAPIPRALVRRAAESLGANIISAWGMTENGAVTTTRIGDPPDKTFETDGFPMKGMEIRVVDENGAVLPPDREGRLQARGASNFVGYLKHPEWYATDAEGWFETGDLARIDADGYVRITGRTKDVIIRGGENVPVVEVEGLIYRHPAIQEVAVVAMPDPRLGERACAFAVLRPEQTLTFPELVAFLEQQHLARSYLPERLEVIEAMPKTPSGKIQKVVLRGIAKTLTPENERG</sequence>
<dbReference type="FunFam" id="3.30.300.30:FF:000008">
    <property type="entry name" value="2,3-dihydroxybenzoate-AMP ligase"/>
    <property type="match status" value="1"/>
</dbReference>
<dbReference type="EC" id="6.2.1.44" evidence="4"/>
<evidence type="ECO:0000256" key="1">
    <source>
        <dbReference type="ARBA" id="ARBA00006432"/>
    </source>
</evidence>
<accession>A0A2S6N3N1</accession>
<name>A0A2S6N3N1_RHOGL</name>
<keyword evidence="9" id="KW-1185">Reference proteome</keyword>
<gene>
    <name evidence="8" type="ORF">CCS01_22225</name>
</gene>
<dbReference type="InterPro" id="IPR045851">
    <property type="entry name" value="AMP-bd_C_sf"/>
</dbReference>
<evidence type="ECO:0000256" key="2">
    <source>
        <dbReference type="ARBA" id="ARBA00022598"/>
    </source>
</evidence>
<comment type="caution">
    <text evidence="8">The sequence shown here is derived from an EMBL/GenBank/DDBJ whole genome shotgun (WGS) entry which is preliminary data.</text>
</comment>
<dbReference type="Pfam" id="PF00501">
    <property type="entry name" value="AMP-binding"/>
    <property type="match status" value="1"/>
</dbReference>
<evidence type="ECO:0000256" key="5">
    <source>
        <dbReference type="ARBA" id="ARBA00067668"/>
    </source>
</evidence>
<dbReference type="PROSITE" id="PS00455">
    <property type="entry name" value="AMP_BINDING"/>
    <property type="match status" value="1"/>
</dbReference>
<dbReference type="Proteomes" id="UP000239724">
    <property type="component" value="Unassembled WGS sequence"/>
</dbReference>
<dbReference type="EMBL" id="NHRY01000231">
    <property type="protein sequence ID" value="PPQ29228.1"/>
    <property type="molecule type" value="Genomic_DNA"/>
</dbReference>
<dbReference type="Gene3D" id="3.40.50.12780">
    <property type="entry name" value="N-terminal domain of ligase-like"/>
    <property type="match status" value="1"/>
</dbReference>
<dbReference type="PANTHER" id="PTHR43201:SF5">
    <property type="entry name" value="MEDIUM-CHAIN ACYL-COA LIGASE ACSF2, MITOCHONDRIAL"/>
    <property type="match status" value="1"/>
</dbReference>
<feature type="domain" description="AMP-dependent synthetase/ligase" evidence="6">
    <location>
        <begin position="30"/>
        <end position="405"/>
    </location>
</feature>
<dbReference type="Pfam" id="PF13193">
    <property type="entry name" value="AMP-binding_C"/>
    <property type="match status" value="1"/>
</dbReference>
<reference evidence="8 9" key="1">
    <citation type="journal article" date="2018" name="Arch. Microbiol.">
        <title>New insights into the metabolic potential of the phototrophic purple bacterium Rhodopila globiformis DSM 161(T) from its draft genome sequence and evidence for a vanadium-dependent nitrogenase.</title>
        <authorList>
            <person name="Imhoff J.F."/>
            <person name="Rahn T."/>
            <person name="Kunzel S."/>
            <person name="Neulinger S.C."/>
        </authorList>
    </citation>
    <scope>NUCLEOTIDE SEQUENCE [LARGE SCALE GENOMIC DNA]</scope>
    <source>
        <strain evidence="8 9">DSM 161</strain>
    </source>
</reference>
<dbReference type="GO" id="GO:0006631">
    <property type="term" value="P:fatty acid metabolic process"/>
    <property type="evidence" value="ECO:0007669"/>
    <property type="project" value="TreeGrafter"/>
</dbReference>
<organism evidence="8 9">
    <name type="scientific">Rhodopila globiformis</name>
    <name type="common">Rhodopseudomonas globiformis</name>
    <dbReference type="NCBI Taxonomy" id="1071"/>
    <lineage>
        <taxon>Bacteria</taxon>
        <taxon>Pseudomonadati</taxon>
        <taxon>Pseudomonadota</taxon>
        <taxon>Alphaproteobacteria</taxon>
        <taxon>Acetobacterales</taxon>
        <taxon>Acetobacteraceae</taxon>
        <taxon>Rhodopila</taxon>
    </lineage>
</organism>
<evidence type="ECO:0000259" key="7">
    <source>
        <dbReference type="Pfam" id="PF13193"/>
    </source>
</evidence>
<dbReference type="RefSeq" id="WP_104521012.1">
    <property type="nucleotide sequence ID" value="NZ_NHRY01000231.1"/>
</dbReference>
<protein>
    <recommendedName>
        <fullName evidence="5">3-methylmercaptopropionyl-CoA ligase</fullName>
        <ecNumber evidence="4">6.2.1.44</ecNumber>
    </recommendedName>
</protein>
<dbReference type="SUPFAM" id="SSF56801">
    <property type="entry name" value="Acetyl-CoA synthetase-like"/>
    <property type="match status" value="1"/>
</dbReference>
<dbReference type="PANTHER" id="PTHR43201">
    <property type="entry name" value="ACYL-COA SYNTHETASE"/>
    <property type="match status" value="1"/>
</dbReference>
<evidence type="ECO:0000256" key="3">
    <source>
        <dbReference type="ARBA" id="ARBA00051915"/>
    </source>
</evidence>
<dbReference type="InterPro" id="IPR042099">
    <property type="entry name" value="ANL_N_sf"/>
</dbReference>
<dbReference type="OrthoDB" id="9803968at2"/>
<dbReference type="InterPro" id="IPR000873">
    <property type="entry name" value="AMP-dep_synth/lig_dom"/>
</dbReference>
<evidence type="ECO:0000313" key="8">
    <source>
        <dbReference type="EMBL" id="PPQ29228.1"/>
    </source>
</evidence>
<dbReference type="AlphaFoldDB" id="A0A2S6N3N1"/>
<proteinExistence type="inferred from homology"/>
<feature type="domain" description="AMP-binding enzyme C-terminal" evidence="7">
    <location>
        <begin position="454"/>
        <end position="530"/>
    </location>
</feature>
<evidence type="ECO:0000256" key="4">
    <source>
        <dbReference type="ARBA" id="ARBA00066616"/>
    </source>
</evidence>
<comment type="catalytic activity">
    <reaction evidence="3">
        <text>3-(methylsulfanyl)propanoate + ATP + CoA = 3-(methylsulfanyl)propanoyl-CoA + AMP + diphosphate</text>
        <dbReference type="Rhea" id="RHEA:43052"/>
        <dbReference type="ChEBI" id="CHEBI:30616"/>
        <dbReference type="ChEBI" id="CHEBI:33019"/>
        <dbReference type="ChEBI" id="CHEBI:49016"/>
        <dbReference type="ChEBI" id="CHEBI:57287"/>
        <dbReference type="ChEBI" id="CHEBI:82815"/>
        <dbReference type="ChEBI" id="CHEBI:456215"/>
        <dbReference type="EC" id="6.2.1.44"/>
    </reaction>
    <physiologicalReaction direction="left-to-right" evidence="3">
        <dbReference type="Rhea" id="RHEA:43053"/>
    </physiologicalReaction>
</comment>
<evidence type="ECO:0000313" key="9">
    <source>
        <dbReference type="Proteomes" id="UP000239724"/>
    </source>
</evidence>
<keyword evidence="2 8" id="KW-0436">Ligase</keyword>
<evidence type="ECO:0000259" key="6">
    <source>
        <dbReference type="Pfam" id="PF00501"/>
    </source>
</evidence>